<accession>A0A926NCB8</accession>
<dbReference type="AlphaFoldDB" id="A0A926NCB8"/>
<dbReference type="Proteomes" id="UP000661691">
    <property type="component" value="Unassembled WGS sequence"/>
</dbReference>
<dbReference type="RefSeq" id="WP_191139125.1">
    <property type="nucleotide sequence ID" value="NZ_JACXAG020000002.1"/>
</dbReference>
<name>A0A926NCB8_9BACL</name>
<comment type="caution">
    <text evidence="1">The sequence shown here is derived from an EMBL/GenBank/DDBJ whole genome shotgun (WGS) entry which is preliminary data.</text>
</comment>
<dbReference type="EMBL" id="JACXAH010000002">
    <property type="protein sequence ID" value="MBD1370974.1"/>
    <property type="molecule type" value="Genomic_DNA"/>
</dbReference>
<protein>
    <submittedName>
        <fullName evidence="1">Uncharacterized protein</fullName>
    </submittedName>
</protein>
<evidence type="ECO:0000313" key="1">
    <source>
        <dbReference type="EMBL" id="MBD1370974.1"/>
    </source>
</evidence>
<organism evidence="1 2">
    <name type="scientific">Polycladospora coralii</name>
    <dbReference type="NCBI Taxonomy" id="2771432"/>
    <lineage>
        <taxon>Bacteria</taxon>
        <taxon>Bacillati</taxon>
        <taxon>Bacillota</taxon>
        <taxon>Bacilli</taxon>
        <taxon>Bacillales</taxon>
        <taxon>Thermoactinomycetaceae</taxon>
        <taxon>Polycladospora</taxon>
    </lineage>
</organism>
<proteinExistence type="predicted"/>
<keyword evidence="2" id="KW-1185">Reference proteome</keyword>
<sequence length="255" mass="29813">MIDTKKGKYSEEENTYIIDTINQSMQAGLRERDTIKGIADKLNRGYAGVMSHIRKLKLERPDLFLKQTDKDRSNSWDDSEEKVVIEIVNQYLNENRPLAEAIREIEDKLQRTSGAIYQRIYTLRKKSPNLFSKLPSQRPRRKRTIPDWEINPPTIRSIDEAYQQVNAELEHSFLENNPELSPNLEISLEQKMVLKAFEDRYGKPNTIAQDKLLNLMRVFGCTRVTIALFTLPTDKTFPNVITDFLELHLQNRNFL</sequence>
<gene>
    <name evidence="1" type="ORF">IC620_01175</name>
</gene>
<reference evidence="1" key="1">
    <citation type="submission" date="2020-09" db="EMBL/GenBank/DDBJ databases">
        <title>A novel bacterium of genus Hazenella, isolated from South China Sea.</title>
        <authorList>
            <person name="Huang H."/>
            <person name="Mo K."/>
            <person name="Hu Y."/>
        </authorList>
    </citation>
    <scope>NUCLEOTIDE SEQUENCE</scope>
    <source>
        <strain evidence="1">IB182357</strain>
    </source>
</reference>
<evidence type="ECO:0000313" key="2">
    <source>
        <dbReference type="Proteomes" id="UP000661691"/>
    </source>
</evidence>